<accession>A0A0G0SYM4</accession>
<comment type="caution">
    <text evidence="1">The sequence shown here is derived from an EMBL/GenBank/DDBJ whole genome shotgun (WGS) entry which is preliminary data.</text>
</comment>
<name>A0A0G0SYM4_9BACT</name>
<sequence>PVDENMKFEIKKLAVRAFGGLQHKDYAKFDIRVDSNTGIPYFTDSNPNTAFGPDKGLPMTEVMNLNGIEFSEVLASLLSKYGKSPGYRGLILLEVEGKIKYFMLRRTDKFPIGETVYETIGTYIKYEGGKLVNMPKVVEDVLKRELFMKDLVIKRFIDLGQMHTDPAVVPTSISLYAAVIDITDSPNLKKIESRVIHAKPIQYKLLIEPIDKLKDYVNKVDESYFLACILRLVSMGVINLQ</sequence>
<evidence type="ECO:0000313" key="1">
    <source>
        <dbReference type="EMBL" id="KKR69869.1"/>
    </source>
</evidence>
<protein>
    <recommendedName>
        <fullName evidence="3">D-alanine-D-alanine ligase</fullName>
    </recommendedName>
</protein>
<gene>
    <name evidence="1" type="ORF">UU12_C0035G0007</name>
</gene>
<dbReference type="AlphaFoldDB" id="A0A0G0SYM4"/>
<dbReference type="Proteomes" id="UP000034562">
    <property type="component" value="Unassembled WGS sequence"/>
</dbReference>
<dbReference type="Gene3D" id="3.30.470.20">
    <property type="entry name" value="ATP-grasp fold, B domain"/>
    <property type="match status" value="1"/>
</dbReference>
<evidence type="ECO:0000313" key="2">
    <source>
        <dbReference type="Proteomes" id="UP000034562"/>
    </source>
</evidence>
<feature type="non-terminal residue" evidence="1">
    <location>
        <position position="1"/>
    </location>
</feature>
<reference evidence="1 2" key="1">
    <citation type="journal article" date="2015" name="Nature">
        <title>rRNA introns, odd ribosomes, and small enigmatic genomes across a large radiation of phyla.</title>
        <authorList>
            <person name="Brown C.T."/>
            <person name="Hug L.A."/>
            <person name="Thomas B.C."/>
            <person name="Sharon I."/>
            <person name="Castelle C.J."/>
            <person name="Singh A."/>
            <person name="Wilkins M.J."/>
            <person name="Williams K.H."/>
            <person name="Banfield J.F."/>
        </authorList>
    </citation>
    <scope>NUCLEOTIDE SEQUENCE [LARGE SCALE GENOMIC DNA]</scope>
</reference>
<dbReference type="EMBL" id="LBZK01000035">
    <property type="protein sequence ID" value="KKR69869.1"/>
    <property type="molecule type" value="Genomic_DNA"/>
</dbReference>
<organism evidence="1 2">
    <name type="scientific">Candidatus Woesebacteria bacterium GW2011_GWA2_40_7b</name>
    <dbReference type="NCBI Taxonomy" id="1618563"/>
    <lineage>
        <taxon>Bacteria</taxon>
        <taxon>Candidatus Woeseibacteriota</taxon>
    </lineage>
</organism>
<evidence type="ECO:0008006" key="3">
    <source>
        <dbReference type="Google" id="ProtNLM"/>
    </source>
</evidence>
<proteinExistence type="predicted"/>